<dbReference type="PROSITE" id="PS51186">
    <property type="entry name" value="GNAT"/>
    <property type="match status" value="1"/>
</dbReference>
<dbReference type="Gene3D" id="3.40.630.30">
    <property type="match status" value="1"/>
</dbReference>
<organism evidence="2 3">
    <name type="scientific">Vibrio nigripulchritudo SOn1</name>
    <dbReference type="NCBI Taxonomy" id="1238450"/>
    <lineage>
        <taxon>Bacteria</taxon>
        <taxon>Pseudomonadati</taxon>
        <taxon>Pseudomonadota</taxon>
        <taxon>Gammaproteobacteria</taxon>
        <taxon>Vibrionales</taxon>
        <taxon>Vibrionaceae</taxon>
        <taxon>Vibrio</taxon>
    </lineage>
</organism>
<name>A0AAV2VYB9_9VIBR</name>
<dbReference type="Proteomes" id="UP000018211">
    <property type="component" value="Unassembled WGS sequence"/>
</dbReference>
<comment type="caution">
    <text evidence="2">The sequence shown here is derived from an EMBL/GenBank/DDBJ whole genome shotgun (WGS) entry which is preliminary data.</text>
</comment>
<evidence type="ECO:0000313" key="2">
    <source>
        <dbReference type="EMBL" id="CCO49769.1"/>
    </source>
</evidence>
<dbReference type="InterPro" id="IPR000182">
    <property type="entry name" value="GNAT_dom"/>
</dbReference>
<dbReference type="SUPFAM" id="SSF55729">
    <property type="entry name" value="Acyl-CoA N-acyltransferases (Nat)"/>
    <property type="match status" value="1"/>
</dbReference>
<feature type="domain" description="N-acetyltransferase" evidence="1">
    <location>
        <begin position="1"/>
        <end position="133"/>
    </location>
</feature>
<dbReference type="Pfam" id="PF13527">
    <property type="entry name" value="Acetyltransf_9"/>
    <property type="match status" value="1"/>
</dbReference>
<proteinExistence type="predicted"/>
<dbReference type="InterPro" id="IPR016181">
    <property type="entry name" value="Acyl_CoA_acyltransferase"/>
</dbReference>
<evidence type="ECO:0000313" key="3">
    <source>
        <dbReference type="Proteomes" id="UP000018211"/>
    </source>
</evidence>
<dbReference type="AlphaFoldDB" id="A0AAV2VYB9"/>
<reference evidence="2 3" key="1">
    <citation type="journal article" date="2013" name="ISME J.">
        <title>Comparative genomics of pathogenic lineages of Vibrio nigripulchritudo identifies virulence-associated traits.</title>
        <authorList>
            <person name="Goudenege D."/>
            <person name="Labreuche Y."/>
            <person name="Krin E."/>
            <person name="Ansquer D."/>
            <person name="Mangenot S."/>
            <person name="Calteau A."/>
            <person name="Medigue C."/>
            <person name="Mazel D."/>
            <person name="Polz M.F."/>
            <person name="Le Roux F."/>
        </authorList>
    </citation>
    <scope>NUCLEOTIDE SEQUENCE [LARGE SCALE GENOMIC DNA]</scope>
    <source>
        <strain evidence="2 3">SOn1</strain>
    </source>
</reference>
<dbReference type="GO" id="GO:0016747">
    <property type="term" value="F:acyltransferase activity, transferring groups other than amino-acyl groups"/>
    <property type="evidence" value="ECO:0007669"/>
    <property type="project" value="InterPro"/>
</dbReference>
<sequence length="133" mass="15237">MGYDTWSQNKTKDEYLIQCSESKKYQSGVWYVLLDNDRLISSLIVYSSGFSLPIDSYGIGSISTENSLRNKGFASFLIDKVVNELLSNRSSIFLHSDIDYSFYEKFGFRQIDESSCMVKNKGNLKSNIIPSYF</sequence>
<dbReference type="EMBL" id="CAOF01000186">
    <property type="protein sequence ID" value="CCO49769.1"/>
    <property type="molecule type" value="Genomic_DNA"/>
</dbReference>
<dbReference type="CDD" id="cd04301">
    <property type="entry name" value="NAT_SF"/>
    <property type="match status" value="1"/>
</dbReference>
<evidence type="ECO:0000259" key="1">
    <source>
        <dbReference type="PROSITE" id="PS51186"/>
    </source>
</evidence>
<protein>
    <recommendedName>
        <fullName evidence="1">N-acetyltransferase domain-containing protein</fullName>
    </recommendedName>
</protein>
<accession>A0AAV2VYB9</accession>
<gene>
    <name evidence="2" type="ORF">VIBNISOn1_90011</name>
</gene>